<protein>
    <submittedName>
        <fullName evidence="2">Uncharacterized protein</fullName>
    </submittedName>
</protein>
<evidence type="ECO:0000313" key="2">
    <source>
        <dbReference type="EMBL" id="MDP9763670.1"/>
    </source>
</evidence>
<sequence length="65" mass="6806">MSEHEKTSPKDPASRPEPARQDGPARLSDPAPLKPDGTPRQDTPDGTAGPGEHGRPTDDSDPGHS</sequence>
<feature type="compositionally biased region" description="Basic and acidic residues" evidence="1">
    <location>
        <begin position="1"/>
        <end position="20"/>
    </location>
</feature>
<organism evidence="2 3">
    <name type="scientific">Deinococcus enclensis</name>
    <dbReference type="NCBI Taxonomy" id="1049582"/>
    <lineage>
        <taxon>Bacteria</taxon>
        <taxon>Thermotogati</taxon>
        <taxon>Deinococcota</taxon>
        <taxon>Deinococci</taxon>
        <taxon>Deinococcales</taxon>
        <taxon>Deinococcaceae</taxon>
        <taxon>Deinococcus</taxon>
    </lineage>
</organism>
<dbReference type="EMBL" id="JAURUR010000002">
    <property type="protein sequence ID" value="MDP9763670.1"/>
    <property type="molecule type" value="Genomic_DNA"/>
</dbReference>
<evidence type="ECO:0000313" key="3">
    <source>
        <dbReference type="Proteomes" id="UP001232163"/>
    </source>
</evidence>
<dbReference type="RefSeq" id="WP_022799865.1">
    <property type="nucleotide sequence ID" value="NZ_JAURUR010000002.1"/>
</dbReference>
<comment type="caution">
    <text evidence="2">The sequence shown here is derived from an EMBL/GenBank/DDBJ whole genome shotgun (WGS) entry which is preliminary data.</text>
</comment>
<name>A0ABT9MAP7_9DEIO</name>
<evidence type="ECO:0000256" key="1">
    <source>
        <dbReference type="SAM" id="MobiDB-lite"/>
    </source>
</evidence>
<proteinExistence type="predicted"/>
<reference evidence="2 3" key="1">
    <citation type="submission" date="2023-07" db="EMBL/GenBank/DDBJ databases">
        <title>Genomic Encyclopedia of Type Strains, Phase IV (KMG-IV): sequencing the most valuable type-strain genomes for metagenomic binning, comparative biology and taxonomic classification.</title>
        <authorList>
            <person name="Goeker M."/>
        </authorList>
    </citation>
    <scope>NUCLEOTIDE SEQUENCE [LARGE SCALE GENOMIC DNA]</scope>
    <source>
        <strain evidence="2 3">NIO-1023</strain>
    </source>
</reference>
<feature type="compositionally biased region" description="Basic and acidic residues" evidence="1">
    <location>
        <begin position="52"/>
        <end position="65"/>
    </location>
</feature>
<accession>A0ABT9MAP7</accession>
<dbReference type="Proteomes" id="UP001232163">
    <property type="component" value="Unassembled WGS sequence"/>
</dbReference>
<feature type="region of interest" description="Disordered" evidence="1">
    <location>
        <begin position="1"/>
        <end position="65"/>
    </location>
</feature>
<keyword evidence="3" id="KW-1185">Reference proteome</keyword>
<gene>
    <name evidence="2" type="ORF">QO006_001087</name>
</gene>